<name>A0ABT8EQK8_9ACTN</name>
<accession>A0ABT8EQK8</accession>
<sequence>MTSVLEGAKKLVTRGTDIGARIEGLEAAVQAGRGRLDDEVLDHAGSVAERAAGRLRLSADHTVVGIAGATGSGKSSTFNALTGLELSAVGVRRPTTSWATACVWGADGATELLEWLGIPPRHQTTRDSLLDSRREDAAMEGVVLLDLPDHDSTEVSHHLEVDRLVQLADMLVWVLDPQKYADAAIHDRYLAPLQTHADVMVVVLNHIDTVPEERRDAMVADVRRLLDADGLPGVPVIPVSARHGIGLDDLRGEIASRVKAKKMTRTRLEADLRGAAEAVQAVSGTGRTRTLPGSRVADLESAVADAAGVPTVVDAVERSTRMRAGRATGWPLVSWISGLKPDPLKRLHLDLGSAGKELTGQARSSVPTATPVQRARVDTEVRRLADDASEGLARPWEESVRRASTARLDDLHDRLDLALSQTDLGVDRLPGWAGLVRVLQWLLVLTAAVGLGWTVLLVLSGTLGDDSTPKLAGIALPLVLLVGGILLGLLLALVCRFLVAATARRRAAVADKRLRGAVHEVTHELVVQPLEAELQAYTVVRNGLGAALA</sequence>
<dbReference type="RefSeq" id="WP_300959292.1">
    <property type="nucleotide sequence ID" value="NZ_JAUHJR010000001.1"/>
</dbReference>
<dbReference type="Gene3D" id="3.40.50.300">
    <property type="entry name" value="P-loop containing nucleotide triphosphate hydrolases"/>
    <property type="match status" value="1"/>
</dbReference>
<organism evidence="3 4">
    <name type="scientific">Nocardioides abyssi</name>
    <dbReference type="NCBI Taxonomy" id="3058370"/>
    <lineage>
        <taxon>Bacteria</taxon>
        <taxon>Bacillati</taxon>
        <taxon>Actinomycetota</taxon>
        <taxon>Actinomycetes</taxon>
        <taxon>Propionibacteriales</taxon>
        <taxon>Nocardioidaceae</taxon>
        <taxon>Nocardioides</taxon>
    </lineage>
</organism>
<dbReference type="EMBL" id="JAUHJR010000001">
    <property type="protein sequence ID" value="MDN4160437.1"/>
    <property type="molecule type" value="Genomic_DNA"/>
</dbReference>
<feature type="transmembrane region" description="Helical" evidence="1">
    <location>
        <begin position="438"/>
        <end position="459"/>
    </location>
</feature>
<dbReference type="PANTHER" id="PTHR42698:SF1">
    <property type="entry name" value="GTPASE ERA, MITOCHONDRIAL"/>
    <property type="match status" value="1"/>
</dbReference>
<dbReference type="Proteomes" id="UP001168537">
    <property type="component" value="Unassembled WGS sequence"/>
</dbReference>
<keyword evidence="4" id="KW-1185">Reference proteome</keyword>
<feature type="transmembrane region" description="Helical" evidence="1">
    <location>
        <begin position="471"/>
        <end position="499"/>
    </location>
</feature>
<dbReference type="InterPro" id="IPR027417">
    <property type="entry name" value="P-loop_NTPase"/>
</dbReference>
<gene>
    <name evidence="3" type="ORF">QWY29_03655</name>
</gene>
<feature type="domain" description="G" evidence="2">
    <location>
        <begin position="64"/>
        <end position="205"/>
    </location>
</feature>
<proteinExistence type="predicted"/>
<reference evidence="3" key="1">
    <citation type="submission" date="2023-06" db="EMBL/GenBank/DDBJ databases">
        <title>Draft genome sequence of Nocardioides sp. SOB72.</title>
        <authorList>
            <person name="Zhang G."/>
        </authorList>
    </citation>
    <scope>NUCLEOTIDE SEQUENCE</scope>
    <source>
        <strain evidence="3">SOB72</strain>
    </source>
</reference>
<keyword evidence="1" id="KW-1133">Transmembrane helix</keyword>
<keyword evidence="1" id="KW-0812">Transmembrane</keyword>
<dbReference type="SUPFAM" id="SSF52540">
    <property type="entry name" value="P-loop containing nucleoside triphosphate hydrolases"/>
    <property type="match status" value="1"/>
</dbReference>
<evidence type="ECO:0000313" key="3">
    <source>
        <dbReference type="EMBL" id="MDN4160437.1"/>
    </source>
</evidence>
<keyword evidence="1" id="KW-0472">Membrane</keyword>
<evidence type="ECO:0000259" key="2">
    <source>
        <dbReference type="Pfam" id="PF01926"/>
    </source>
</evidence>
<protein>
    <submittedName>
        <fullName evidence="3">50S ribosome-binding GTPase</fullName>
    </submittedName>
</protein>
<dbReference type="Pfam" id="PF01926">
    <property type="entry name" value="MMR_HSR1"/>
    <property type="match status" value="1"/>
</dbReference>
<evidence type="ECO:0000256" key="1">
    <source>
        <dbReference type="SAM" id="Phobius"/>
    </source>
</evidence>
<comment type="caution">
    <text evidence="3">The sequence shown here is derived from an EMBL/GenBank/DDBJ whole genome shotgun (WGS) entry which is preliminary data.</text>
</comment>
<dbReference type="PANTHER" id="PTHR42698">
    <property type="entry name" value="GTPASE ERA"/>
    <property type="match status" value="1"/>
</dbReference>
<evidence type="ECO:0000313" key="4">
    <source>
        <dbReference type="Proteomes" id="UP001168537"/>
    </source>
</evidence>
<dbReference type="InterPro" id="IPR005662">
    <property type="entry name" value="GTPase_Era-like"/>
</dbReference>
<dbReference type="InterPro" id="IPR006073">
    <property type="entry name" value="GTP-bd"/>
</dbReference>